<protein>
    <submittedName>
        <fullName evidence="2">Uncharacterized protein</fullName>
    </submittedName>
</protein>
<organism evidence="2 3">
    <name type="scientific">Mauremys mutica</name>
    <name type="common">yellowpond turtle</name>
    <dbReference type="NCBI Taxonomy" id="74926"/>
    <lineage>
        <taxon>Eukaryota</taxon>
        <taxon>Metazoa</taxon>
        <taxon>Chordata</taxon>
        <taxon>Craniata</taxon>
        <taxon>Vertebrata</taxon>
        <taxon>Euteleostomi</taxon>
        <taxon>Archelosauria</taxon>
        <taxon>Testudinata</taxon>
        <taxon>Testudines</taxon>
        <taxon>Cryptodira</taxon>
        <taxon>Durocryptodira</taxon>
        <taxon>Testudinoidea</taxon>
        <taxon>Geoemydidae</taxon>
        <taxon>Geoemydinae</taxon>
        <taxon>Mauremys</taxon>
    </lineage>
</organism>
<feature type="compositionally biased region" description="Basic and acidic residues" evidence="1">
    <location>
        <begin position="39"/>
        <end position="59"/>
    </location>
</feature>
<dbReference type="AlphaFoldDB" id="A0A9D4B8I9"/>
<keyword evidence="3" id="KW-1185">Reference proteome</keyword>
<proteinExistence type="predicted"/>
<evidence type="ECO:0000256" key="1">
    <source>
        <dbReference type="SAM" id="MobiDB-lite"/>
    </source>
</evidence>
<reference evidence="2" key="1">
    <citation type="submission" date="2021-09" db="EMBL/GenBank/DDBJ databases">
        <title>The genome of Mauremys mutica provides insights into the evolution of semi-aquatic lifestyle.</title>
        <authorList>
            <person name="Gong S."/>
            <person name="Gao Y."/>
        </authorList>
    </citation>
    <scope>NUCLEOTIDE SEQUENCE</scope>
    <source>
        <strain evidence="2">MM-2020</strain>
        <tissue evidence="2">Muscle</tissue>
    </source>
</reference>
<name>A0A9D4B8I9_9SAUR</name>
<dbReference type="EMBL" id="JAHDVG010000465">
    <property type="protein sequence ID" value="KAH1184064.1"/>
    <property type="molecule type" value="Genomic_DNA"/>
</dbReference>
<sequence length="59" mass="6874">MNRHHSQSTELSPAIPKGKLTMPIMPTMLKRKNLSGKLKSLEDRELEKMKQLQQETQKE</sequence>
<evidence type="ECO:0000313" key="3">
    <source>
        <dbReference type="Proteomes" id="UP000827986"/>
    </source>
</evidence>
<accession>A0A9D4B8I9</accession>
<evidence type="ECO:0000313" key="2">
    <source>
        <dbReference type="EMBL" id="KAH1184064.1"/>
    </source>
</evidence>
<comment type="caution">
    <text evidence="2">The sequence shown here is derived from an EMBL/GenBank/DDBJ whole genome shotgun (WGS) entry which is preliminary data.</text>
</comment>
<dbReference type="Proteomes" id="UP000827986">
    <property type="component" value="Unassembled WGS sequence"/>
</dbReference>
<gene>
    <name evidence="2" type="ORF">KIL84_014680</name>
</gene>
<feature type="region of interest" description="Disordered" evidence="1">
    <location>
        <begin position="1"/>
        <end position="59"/>
    </location>
</feature>